<feature type="region of interest" description="Disordered" evidence="1">
    <location>
        <begin position="50"/>
        <end position="70"/>
    </location>
</feature>
<dbReference type="Proteomes" id="UP000589036">
    <property type="component" value="Unassembled WGS sequence"/>
</dbReference>
<dbReference type="SUPFAM" id="SSF53098">
    <property type="entry name" value="Ribonuclease H-like"/>
    <property type="match status" value="1"/>
</dbReference>
<dbReference type="InterPro" id="IPR050900">
    <property type="entry name" value="Transposase_IS3/IS150/IS904"/>
</dbReference>
<evidence type="ECO:0000259" key="2">
    <source>
        <dbReference type="Pfam" id="PF13276"/>
    </source>
</evidence>
<dbReference type="Gene3D" id="3.30.420.10">
    <property type="entry name" value="Ribonuclease H-like superfamily/Ribonuclease H"/>
    <property type="match status" value="1"/>
</dbReference>
<dbReference type="PANTHER" id="PTHR46889">
    <property type="entry name" value="TRANSPOSASE INSF FOR INSERTION SEQUENCE IS3B-RELATED"/>
    <property type="match status" value="1"/>
</dbReference>
<gene>
    <name evidence="3" type="ORF">HDA32_005203</name>
</gene>
<dbReference type="AlphaFoldDB" id="A0A852U5B5"/>
<dbReference type="PANTHER" id="PTHR46889:SF4">
    <property type="entry name" value="TRANSPOSASE INSO FOR INSERTION SEQUENCE ELEMENT IS911B-RELATED"/>
    <property type="match status" value="1"/>
</dbReference>
<evidence type="ECO:0000313" key="3">
    <source>
        <dbReference type="EMBL" id="NYE50083.1"/>
    </source>
</evidence>
<dbReference type="InterPro" id="IPR036397">
    <property type="entry name" value="RNaseH_sf"/>
</dbReference>
<dbReference type="GO" id="GO:0003676">
    <property type="term" value="F:nucleic acid binding"/>
    <property type="evidence" value="ECO:0007669"/>
    <property type="project" value="InterPro"/>
</dbReference>
<dbReference type="InterPro" id="IPR012337">
    <property type="entry name" value="RNaseH-like_sf"/>
</dbReference>
<reference evidence="3 4" key="1">
    <citation type="submission" date="2020-07" db="EMBL/GenBank/DDBJ databases">
        <title>Sequencing the genomes of 1000 actinobacteria strains.</title>
        <authorList>
            <person name="Klenk H.-P."/>
        </authorList>
    </citation>
    <scope>NUCLEOTIDE SEQUENCE [LARGE SCALE GENOMIC DNA]</scope>
    <source>
        <strain evidence="3 4">CXB654</strain>
    </source>
</reference>
<feature type="domain" description="HTH-like" evidence="2">
    <location>
        <begin position="7"/>
        <end position="51"/>
    </location>
</feature>
<protein>
    <submittedName>
        <fullName evidence="3">Transposase InsO family protein</fullName>
    </submittedName>
</protein>
<dbReference type="EMBL" id="JACCCC010000001">
    <property type="protein sequence ID" value="NYE50083.1"/>
    <property type="molecule type" value="Genomic_DNA"/>
</dbReference>
<keyword evidence="4" id="KW-1185">Reference proteome</keyword>
<name>A0A852U5B5_9ACTN</name>
<evidence type="ECO:0000313" key="4">
    <source>
        <dbReference type="Proteomes" id="UP000589036"/>
    </source>
</evidence>
<accession>A0A852U5B5</accession>
<dbReference type="InterPro" id="IPR025948">
    <property type="entry name" value="HTH-like_dom"/>
</dbReference>
<organism evidence="3 4">
    <name type="scientific">Spinactinospora alkalitolerans</name>
    <dbReference type="NCBI Taxonomy" id="687207"/>
    <lineage>
        <taxon>Bacteria</taxon>
        <taxon>Bacillati</taxon>
        <taxon>Actinomycetota</taxon>
        <taxon>Actinomycetes</taxon>
        <taxon>Streptosporangiales</taxon>
        <taxon>Nocardiopsidaceae</taxon>
        <taxon>Spinactinospora</taxon>
    </lineage>
</organism>
<proteinExistence type="predicted"/>
<dbReference type="Pfam" id="PF13276">
    <property type="entry name" value="HTH_21"/>
    <property type="match status" value="1"/>
</dbReference>
<dbReference type="RefSeq" id="WP_179645628.1">
    <property type="nucleotide sequence ID" value="NZ_BAAAYY010000014.1"/>
</dbReference>
<evidence type="ECO:0000256" key="1">
    <source>
        <dbReference type="SAM" id="MobiDB-lite"/>
    </source>
</evidence>
<comment type="caution">
    <text evidence="3">The sequence shown here is derived from an EMBL/GenBank/DDBJ whole genome shotgun (WGS) entry which is preliminary data.</text>
</comment>
<sequence length="112" mass="12484">MLTGAFHRIHAASKGVYGLRGVHAGLALGYGVRIWRNTVAMLMARAGLKGIGGRPKRRQPRPDLASSDLVDRQFQRERPDELWVTDITEHPTREGEVYCAVVFDVCSRRVVG</sequence>